<keyword evidence="2" id="KW-1185">Reference proteome</keyword>
<dbReference type="PANTHER" id="PTHR43611">
    <property type="entry name" value="ALPHA-D-GLUCOSE 1-PHOSPHATE PHOSPHATASE"/>
    <property type="match status" value="1"/>
</dbReference>
<dbReference type="PRINTS" id="PR00413">
    <property type="entry name" value="HADHALOGNASE"/>
</dbReference>
<dbReference type="CDD" id="cd02603">
    <property type="entry name" value="HAD_sEH-N_like"/>
    <property type="match status" value="1"/>
</dbReference>
<dbReference type="InterPro" id="IPR023214">
    <property type="entry name" value="HAD_sf"/>
</dbReference>
<sequence>MADVIVFDLYGVIARPQSPAAIRRIEETAGGSGASAAAFWDAYWDCRPPYDAGQDAADYWAAVADRVGARFPDVPALIEADLDSWVDVDPAMVELVGELADRGHTLGLLSNIIADLVPRFEARHGRWLSRFSALVYSCRIGVAKPDPRAYLACAERLGVAPGEVLFFDDREGNVAAAREVGMRAEVFRSADQVRELVFGLPERTA</sequence>
<dbReference type="RefSeq" id="WP_067917093.1">
    <property type="nucleotide sequence ID" value="NZ_BSRZ01000001.1"/>
</dbReference>
<dbReference type="InterPro" id="IPR036412">
    <property type="entry name" value="HAD-like_sf"/>
</dbReference>
<organism evidence="1 2">
    <name type="scientific">Actinomadura rubrobrunea</name>
    <dbReference type="NCBI Taxonomy" id="115335"/>
    <lineage>
        <taxon>Bacteria</taxon>
        <taxon>Bacillati</taxon>
        <taxon>Actinomycetota</taxon>
        <taxon>Actinomycetes</taxon>
        <taxon>Streptosporangiales</taxon>
        <taxon>Thermomonosporaceae</taxon>
        <taxon>Actinomadura</taxon>
    </lineage>
</organism>
<protein>
    <submittedName>
        <fullName evidence="1">HAD superfamily hydrolase</fullName>
    </submittedName>
</protein>
<gene>
    <name evidence="1" type="ORF">Arub01_09480</name>
</gene>
<name>A0A9W6UTG0_9ACTN</name>
<dbReference type="SFLD" id="SFLDG01129">
    <property type="entry name" value="C1.5:_HAD__Beta-PGM__Phosphata"/>
    <property type="match status" value="1"/>
</dbReference>
<dbReference type="EMBL" id="BSRZ01000001">
    <property type="protein sequence ID" value="GLW62704.1"/>
    <property type="molecule type" value="Genomic_DNA"/>
</dbReference>
<comment type="caution">
    <text evidence="1">The sequence shown here is derived from an EMBL/GenBank/DDBJ whole genome shotgun (WGS) entry which is preliminary data.</text>
</comment>
<dbReference type="Gene3D" id="3.40.50.1000">
    <property type="entry name" value="HAD superfamily/HAD-like"/>
    <property type="match status" value="1"/>
</dbReference>
<keyword evidence="1" id="KW-0378">Hydrolase</keyword>
<dbReference type="SUPFAM" id="SSF56784">
    <property type="entry name" value="HAD-like"/>
    <property type="match status" value="1"/>
</dbReference>
<accession>A0A9W6UTG0</accession>
<dbReference type="GO" id="GO:0016787">
    <property type="term" value="F:hydrolase activity"/>
    <property type="evidence" value="ECO:0007669"/>
    <property type="project" value="UniProtKB-KW"/>
</dbReference>
<reference evidence="1" key="1">
    <citation type="submission" date="2023-02" db="EMBL/GenBank/DDBJ databases">
        <title>Actinomadura rubrobrunea NBRC 14622.</title>
        <authorList>
            <person name="Ichikawa N."/>
            <person name="Sato H."/>
            <person name="Tonouchi N."/>
        </authorList>
    </citation>
    <scope>NUCLEOTIDE SEQUENCE</scope>
    <source>
        <strain evidence="1">NBRC 14622</strain>
    </source>
</reference>
<dbReference type="NCBIfam" id="TIGR01509">
    <property type="entry name" value="HAD-SF-IA-v3"/>
    <property type="match status" value="1"/>
</dbReference>
<dbReference type="InterPro" id="IPR006439">
    <property type="entry name" value="HAD-SF_hydro_IA"/>
</dbReference>
<evidence type="ECO:0000313" key="1">
    <source>
        <dbReference type="EMBL" id="GLW62704.1"/>
    </source>
</evidence>
<dbReference type="Proteomes" id="UP001165124">
    <property type="component" value="Unassembled WGS sequence"/>
</dbReference>
<dbReference type="Pfam" id="PF00702">
    <property type="entry name" value="Hydrolase"/>
    <property type="match status" value="1"/>
</dbReference>
<dbReference type="PANTHER" id="PTHR43611:SF3">
    <property type="entry name" value="FLAVIN MONONUCLEOTIDE HYDROLASE 1, CHLOROPLATIC"/>
    <property type="match status" value="1"/>
</dbReference>
<proteinExistence type="predicted"/>
<dbReference type="AlphaFoldDB" id="A0A9W6UTG0"/>
<dbReference type="SFLD" id="SFLDS00003">
    <property type="entry name" value="Haloacid_Dehalogenase"/>
    <property type="match status" value="1"/>
</dbReference>
<evidence type="ECO:0000313" key="2">
    <source>
        <dbReference type="Proteomes" id="UP001165124"/>
    </source>
</evidence>